<dbReference type="EMBL" id="SMMG02000003">
    <property type="protein sequence ID" value="KAA3479912.1"/>
    <property type="molecule type" value="Genomic_DNA"/>
</dbReference>
<comment type="caution">
    <text evidence="2">The sequence shown here is derived from an EMBL/GenBank/DDBJ whole genome shotgun (WGS) entry which is preliminary data.</text>
</comment>
<evidence type="ECO:0000256" key="1">
    <source>
        <dbReference type="SAM" id="MobiDB-lite"/>
    </source>
</evidence>
<evidence type="ECO:0000313" key="3">
    <source>
        <dbReference type="Proteomes" id="UP000325315"/>
    </source>
</evidence>
<dbReference type="Proteomes" id="UP000325315">
    <property type="component" value="Unassembled WGS sequence"/>
</dbReference>
<gene>
    <name evidence="2" type="ORF">EPI10_020386</name>
</gene>
<proteinExistence type="predicted"/>
<keyword evidence="3" id="KW-1185">Reference proteome</keyword>
<protein>
    <submittedName>
        <fullName evidence="2">Uncharacterized protein</fullName>
    </submittedName>
</protein>
<sequence length="91" mass="10326">MQDPPLPTTGNVPHENPLFGDTNDNILRDPPAPQLPANEHILITREPLEATHYQSITRSAITVNNFEIKQKMIQIIQNNLQFRGTMIEDPN</sequence>
<organism evidence="2 3">
    <name type="scientific">Gossypium australe</name>
    <dbReference type="NCBI Taxonomy" id="47621"/>
    <lineage>
        <taxon>Eukaryota</taxon>
        <taxon>Viridiplantae</taxon>
        <taxon>Streptophyta</taxon>
        <taxon>Embryophyta</taxon>
        <taxon>Tracheophyta</taxon>
        <taxon>Spermatophyta</taxon>
        <taxon>Magnoliopsida</taxon>
        <taxon>eudicotyledons</taxon>
        <taxon>Gunneridae</taxon>
        <taxon>Pentapetalae</taxon>
        <taxon>rosids</taxon>
        <taxon>malvids</taxon>
        <taxon>Malvales</taxon>
        <taxon>Malvaceae</taxon>
        <taxon>Malvoideae</taxon>
        <taxon>Gossypium</taxon>
    </lineage>
</organism>
<name>A0A5B6WGD8_9ROSI</name>
<dbReference type="AlphaFoldDB" id="A0A5B6WGD8"/>
<feature type="region of interest" description="Disordered" evidence="1">
    <location>
        <begin position="1"/>
        <end position="35"/>
    </location>
</feature>
<evidence type="ECO:0000313" key="2">
    <source>
        <dbReference type="EMBL" id="KAA3479912.1"/>
    </source>
</evidence>
<accession>A0A5B6WGD8</accession>
<reference evidence="3" key="1">
    <citation type="journal article" date="2019" name="Plant Biotechnol. J.">
        <title>Genome sequencing of the Australian wild diploid species Gossypium australe highlights disease resistance and delayed gland morphogenesis.</title>
        <authorList>
            <person name="Cai Y."/>
            <person name="Cai X."/>
            <person name="Wang Q."/>
            <person name="Wang P."/>
            <person name="Zhang Y."/>
            <person name="Cai C."/>
            <person name="Xu Y."/>
            <person name="Wang K."/>
            <person name="Zhou Z."/>
            <person name="Wang C."/>
            <person name="Geng S."/>
            <person name="Li B."/>
            <person name="Dong Q."/>
            <person name="Hou Y."/>
            <person name="Wang H."/>
            <person name="Ai P."/>
            <person name="Liu Z."/>
            <person name="Yi F."/>
            <person name="Sun M."/>
            <person name="An G."/>
            <person name="Cheng J."/>
            <person name="Zhang Y."/>
            <person name="Shi Q."/>
            <person name="Xie Y."/>
            <person name="Shi X."/>
            <person name="Chang Y."/>
            <person name="Huang F."/>
            <person name="Chen Y."/>
            <person name="Hong S."/>
            <person name="Mi L."/>
            <person name="Sun Q."/>
            <person name="Zhang L."/>
            <person name="Zhou B."/>
            <person name="Peng R."/>
            <person name="Zhang X."/>
            <person name="Liu F."/>
        </authorList>
    </citation>
    <scope>NUCLEOTIDE SEQUENCE [LARGE SCALE GENOMIC DNA]</scope>
    <source>
        <strain evidence="3">cv. PA1801</strain>
    </source>
</reference>